<evidence type="ECO:0000256" key="1">
    <source>
        <dbReference type="SAM" id="MobiDB-lite"/>
    </source>
</evidence>
<feature type="region of interest" description="Disordered" evidence="1">
    <location>
        <begin position="1"/>
        <end position="71"/>
    </location>
</feature>
<comment type="caution">
    <text evidence="2">The sequence shown here is derived from an EMBL/GenBank/DDBJ whole genome shotgun (WGS) entry which is preliminary data.</text>
</comment>
<organism evidence="2 3">
    <name type="scientific">Zizania palustris</name>
    <name type="common">Northern wild rice</name>
    <dbReference type="NCBI Taxonomy" id="103762"/>
    <lineage>
        <taxon>Eukaryota</taxon>
        <taxon>Viridiplantae</taxon>
        <taxon>Streptophyta</taxon>
        <taxon>Embryophyta</taxon>
        <taxon>Tracheophyta</taxon>
        <taxon>Spermatophyta</taxon>
        <taxon>Magnoliopsida</taxon>
        <taxon>Liliopsida</taxon>
        <taxon>Poales</taxon>
        <taxon>Poaceae</taxon>
        <taxon>BOP clade</taxon>
        <taxon>Oryzoideae</taxon>
        <taxon>Oryzeae</taxon>
        <taxon>Zizaniinae</taxon>
        <taxon>Zizania</taxon>
    </lineage>
</organism>
<feature type="compositionally biased region" description="Basic and acidic residues" evidence="1">
    <location>
        <begin position="25"/>
        <end position="34"/>
    </location>
</feature>
<gene>
    <name evidence="2" type="ORF">GUJ93_ZPchr0012g21952</name>
</gene>
<dbReference type="AlphaFoldDB" id="A0A8J5WQ01"/>
<evidence type="ECO:0000313" key="3">
    <source>
        <dbReference type="Proteomes" id="UP000729402"/>
    </source>
</evidence>
<evidence type="ECO:0000313" key="2">
    <source>
        <dbReference type="EMBL" id="KAG8095490.1"/>
    </source>
</evidence>
<keyword evidence="3" id="KW-1185">Reference proteome</keyword>
<reference evidence="2" key="1">
    <citation type="journal article" date="2021" name="bioRxiv">
        <title>Whole Genome Assembly and Annotation of Northern Wild Rice, Zizania palustris L., Supports a Whole Genome Duplication in the Zizania Genus.</title>
        <authorList>
            <person name="Haas M."/>
            <person name="Kono T."/>
            <person name="Macchietto M."/>
            <person name="Millas R."/>
            <person name="McGilp L."/>
            <person name="Shao M."/>
            <person name="Duquette J."/>
            <person name="Hirsch C.N."/>
            <person name="Kimball J."/>
        </authorList>
    </citation>
    <scope>NUCLEOTIDE SEQUENCE</scope>
    <source>
        <tissue evidence="2">Fresh leaf tissue</tissue>
    </source>
</reference>
<reference evidence="2" key="2">
    <citation type="submission" date="2021-02" db="EMBL/GenBank/DDBJ databases">
        <authorList>
            <person name="Kimball J.A."/>
            <person name="Haas M.W."/>
            <person name="Macchietto M."/>
            <person name="Kono T."/>
            <person name="Duquette J."/>
            <person name="Shao M."/>
        </authorList>
    </citation>
    <scope>NUCLEOTIDE SEQUENCE</scope>
    <source>
        <tissue evidence="2">Fresh leaf tissue</tissue>
    </source>
</reference>
<accession>A0A8J5WQ01</accession>
<dbReference type="Proteomes" id="UP000729402">
    <property type="component" value="Unassembled WGS sequence"/>
</dbReference>
<dbReference type="EMBL" id="JAAALK010000080">
    <property type="protein sequence ID" value="KAG8095490.1"/>
    <property type="molecule type" value="Genomic_DNA"/>
</dbReference>
<name>A0A8J5WQ01_ZIZPA</name>
<proteinExistence type="predicted"/>
<sequence>MFGLIAKASDAGQAHPSGRSPQVAEVHRMPEPLDRSTPLAKGSGIPKPVVQSLLDGEGSPESEPSEGLRPNALQAATSAGLRQELEWLGG</sequence>
<protein>
    <submittedName>
        <fullName evidence="2">Uncharacterized protein</fullName>
    </submittedName>
</protein>